<dbReference type="PANTHER" id="PTHR13593:SF80">
    <property type="entry name" value="PLC-LIKE PHOSPHODIESTERASE"/>
    <property type="match status" value="1"/>
</dbReference>
<dbReference type="GO" id="GO:0008081">
    <property type="term" value="F:phosphoric diester hydrolase activity"/>
    <property type="evidence" value="ECO:0007669"/>
    <property type="project" value="InterPro"/>
</dbReference>
<dbReference type="Proteomes" id="UP000001699">
    <property type="component" value="Unassembled WGS sequence"/>
</dbReference>
<dbReference type="EMBL" id="DS499598">
    <property type="protein sequence ID" value="EDP50362.1"/>
    <property type="molecule type" value="Genomic_DNA"/>
</dbReference>
<evidence type="ECO:0000313" key="1">
    <source>
        <dbReference type="EMBL" id="EDP50362.1"/>
    </source>
</evidence>
<dbReference type="VEuPathDB" id="FungiDB:AFUB_067000"/>
<dbReference type="PANTHER" id="PTHR13593">
    <property type="match status" value="1"/>
</dbReference>
<dbReference type="Gene3D" id="3.20.20.190">
    <property type="entry name" value="Phosphatidylinositol (PI) phosphodiesterase"/>
    <property type="match status" value="1"/>
</dbReference>
<proteinExistence type="predicted"/>
<protein>
    <recommendedName>
        <fullName evidence="3">PLC-like phosphodiesterase</fullName>
    </recommendedName>
</protein>
<dbReference type="PhylomeDB" id="B0Y6H7"/>
<evidence type="ECO:0008006" key="3">
    <source>
        <dbReference type="Google" id="ProtNLM"/>
    </source>
</evidence>
<dbReference type="InterPro" id="IPR017946">
    <property type="entry name" value="PLC-like_Pdiesterase_TIM-brl"/>
</dbReference>
<dbReference type="OrthoDB" id="7984201at2759"/>
<reference evidence="1 2" key="1">
    <citation type="journal article" date="2008" name="PLoS Genet.">
        <title>Genomic islands in the pathogenic filamentous fungus Aspergillus fumigatus.</title>
        <authorList>
            <person name="Fedorova N.D."/>
            <person name="Khaldi N."/>
            <person name="Joardar V.S."/>
            <person name="Maiti R."/>
            <person name="Amedeo P."/>
            <person name="Anderson M.J."/>
            <person name="Crabtree J."/>
            <person name="Silva J.C."/>
            <person name="Badger J.H."/>
            <person name="Albarraq A."/>
            <person name="Angiuoli S."/>
            <person name="Bussey H."/>
            <person name="Bowyer P."/>
            <person name="Cotty P.J."/>
            <person name="Dyer P.S."/>
            <person name="Egan A."/>
            <person name="Galens K."/>
            <person name="Fraser-Liggett C.M."/>
            <person name="Haas B.J."/>
            <person name="Inman J.M."/>
            <person name="Kent R."/>
            <person name="Lemieux S."/>
            <person name="Malavazi I."/>
            <person name="Orvis J."/>
            <person name="Roemer T."/>
            <person name="Ronning C.M."/>
            <person name="Sundaram J.P."/>
            <person name="Sutton G."/>
            <person name="Turner G."/>
            <person name="Venter J.C."/>
            <person name="White O.R."/>
            <person name="Whitty B.R."/>
            <person name="Youngman P."/>
            <person name="Wolfe K.H."/>
            <person name="Goldman G.H."/>
            <person name="Wortman J.R."/>
            <person name="Jiang B."/>
            <person name="Denning D.W."/>
            <person name="Nierman W.C."/>
        </authorList>
    </citation>
    <scope>NUCLEOTIDE SEQUENCE [LARGE SCALE GENOMIC DNA]</scope>
    <source>
        <strain evidence="2">CBS 144.89 / FGSC A1163 / CEA10</strain>
    </source>
</reference>
<keyword evidence="2" id="KW-1185">Reference proteome</keyword>
<dbReference type="Pfam" id="PF26146">
    <property type="entry name" value="PI-PLC_X"/>
    <property type="match status" value="1"/>
</dbReference>
<gene>
    <name evidence="1" type="ORF">AFUB_067000</name>
</gene>
<dbReference type="SUPFAM" id="SSF51695">
    <property type="entry name" value="PLC-like phosphodiesterases"/>
    <property type="match status" value="1"/>
</dbReference>
<name>B0Y6H7_ASPFC</name>
<sequence>MQRRCFLEKQHAITLQVSAQSPMGKSHIWGRTIVRSYEMHRQAIRPQQTTFADTCYRYYNTTVQLDAGVRMVTAQVHLQGSEWHLCHSSCELLDAGKLSTWLKEIKSWLDSNPNDVVTVLLVNSDNASASDLNSEFKTAGIVDYAYTPSTSAAPSTWPTLQTLINNGTRLMVFVASLDSNTDAPYLMDEFSFLFENPYDVTSPSNFSCNPDRPASVKNDLSAAISSNRLPLMNHFLYATTILNIEYPNSTYVTTTNAPSGGVGNLGDTATKCQSAYGRQPAFILVDFFDKGPAIDTVDKLNNVTSPVGRTNLTTSSSSSTTQTSSASTYSNVFKGLVELVQQAKSGSNPSMGDWVWVGGDWGSLLGGGITM</sequence>
<dbReference type="AlphaFoldDB" id="B0Y6H7"/>
<dbReference type="GO" id="GO:0006629">
    <property type="term" value="P:lipid metabolic process"/>
    <property type="evidence" value="ECO:0007669"/>
    <property type="project" value="InterPro"/>
</dbReference>
<evidence type="ECO:0000313" key="2">
    <source>
        <dbReference type="Proteomes" id="UP000001699"/>
    </source>
</evidence>
<accession>B0Y6H7</accession>
<organism evidence="1 2">
    <name type="scientific">Aspergillus fumigatus (strain CBS 144.89 / FGSC A1163 / CEA10)</name>
    <name type="common">Neosartorya fumigata</name>
    <dbReference type="NCBI Taxonomy" id="451804"/>
    <lineage>
        <taxon>Eukaryota</taxon>
        <taxon>Fungi</taxon>
        <taxon>Dikarya</taxon>
        <taxon>Ascomycota</taxon>
        <taxon>Pezizomycotina</taxon>
        <taxon>Eurotiomycetes</taxon>
        <taxon>Eurotiomycetidae</taxon>
        <taxon>Eurotiales</taxon>
        <taxon>Aspergillaceae</taxon>
        <taxon>Aspergillus</taxon>
        <taxon>Aspergillus subgen. Fumigati</taxon>
    </lineage>
</organism>
<dbReference type="HOGENOM" id="CLU_037358_1_1_1"/>
<dbReference type="InterPro" id="IPR051057">
    <property type="entry name" value="PI-PLC_domain"/>
</dbReference>